<accession>A0A1S6HUP3</accession>
<dbReference type="GO" id="GO:0004869">
    <property type="term" value="F:cysteine-type endopeptidase inhibitor activity"/>
    <property type="evidence" value="ECO:0007669"/>
    <property type="project" value="UniProtKB-KW"/>
</dbReference>
<dbReference type="RefSeq" id="WP_169915861.1">
    <property type="nucleotide sequence ID" value="NZ_CP014782.1"/>
</dbReference>
<evidence type="ECO:0000259" key="3">
    <source>
        <dbReference type="Pfam" id="PF09394"/>
    </source>
</evidence>
<protein>
    <submittedName>
        <fullName evidence="4">Chagasin family peptidase inhibitor I42</fullName>
    </submittedName>
</protein>
<reference evidence="4 5" key="1">
    <citation type="submission" date="2016-03" db="EMBL/GenBank/DDBJ databases">
        <title>Complete genome sequence of Shewanella psychrophila WP2, a deep sea bacterium isolated from west Pacific sediment.</title>
        <authorList>
            <person name="Xu G."/>
            <person name="Jian H."/>
        </authorList>
    </citation>
    <scope>NUCLEOTIDE SEQUENCE [LARGE SCALE GENOMIC DNA]</scope>
    <source>
        <strain evidence="4 5">WP2</strain>
    </source>
</reference>
<dbReference type="Pfam" id="PF09394">
    <property type="entry name" value="Inhibitor_I42"/>
    <property type="match status" value="1"/>
</dbReference>
<keyword evidence="2" id="KW-0789">Thiol protease inhibitor</keyword>
<dbReference type="InterPro" id="IPR036331">
    <property type="entry name" value="Chagasin-like_sf"/>
</dbReference>
<gene>
    <name evidence="4" type="ORF">Sps_04167</name>
</gene>
<evidence type="ECO:0000256" key="1">
    <source>
        <dbReference type="ARBA" id="ARBA00022690"/>
    </source>
</evidence>
<dbReference type="KEGG" id="spsw:Sps_04167"/>
<dbReference type="Proteomes" id="UP000189545">
    <property type="component" value="Chromosome"/>
</dbReference>
<feature type="domain" description="Proteinase inhibitor I42 chagasin" evidence="3">
    <location>
        <begin position="6"/>
        <end position="79"/>
    </location>
</feature>
<name>A0A1S6HUP3_9GAMM</name>
<dbReference type="EMBL" id="CP014782">
    <property type="protein sequence ID" value="AQS39273.1"/>
    <property type="molecule type" value="Genomic_DNA"/>
</dbReference>
<dbReference type="SUPFAM" id="SSF141066">
    <property type="entry name" value="ICP-like"/>
    <property type="match status" value="1"/>
</dbReference>
<keyword evidence="1" id="KW-0646">Protease inhibitor</keyword>
<evidence type="ECO:0000313" key="5">
    <source>
        <dbReference type="Proteomes" id="UP000189545"/>
    </source>
</evidence>
<organism evidence="4 5">
    <name type="scientific">Shewanella psychrophila</name>
    <dbReference type="NCBI Taxonomy" id="225848"/>
    <lineage>
        <taxon>Bacteria</taxon>
        <taxon>Pseudomonadati</taxon>
        <taxon>Pseudomonadota</taxon>
        <taxon>Gammaproteobacteria</taxon>
        <taxon>Alteromonadales</taxon>
        <taxon>Shewanellaceae</taxon>
        <taxon>Shewanella</taxon>
    </lineage>
</organism>
<sequence length="102" mass="10976">MLAPITVKVGEPIVITLEDNPSTGFNVCLTELPSCIALISDDYIHGSNPLGMVGVPGSRRFTFIATKAGEGALKFNKIKFTHPELTILDADPMENRFVSVEG</sequence>
<evidence type="ECO:0000256" key="2">
    <source>
        <dbReference type="ARBA" id="ARBA00022704"/>
    </source>
</evidence>
<dbReference type="InterPro" id="IPR018990">
    <property type="entry name" value="Prot_inh_I42_chagasin"/>
</dbReference>
<dbReference type="Gene3D" id="2.60.40.2020">
    <property type="match status" value="1"/>
</dbReference>
<keyword evidence="5" id="KW-1185">Reference proteome</keyword>
<dbReference type="AlphaFoldDB" id="A0A1S6HUP3"/>
<evidence type="ECO:0000313" key="4">
    <source>
        <dbReference type="EMBL" id="AQS39273.1"/>
    </source>
</evidence>
<proteinExistence type="predicted"/>